<dbReference type="PANTHER" id="PTHR30622">
    <property type="entry name" value="UNDECAPRENYL-DIPHOSPHATASE"/>
    <property type="match status" value="1"/>
</dbReference>
<dbReference type="NCBIfam" id="NF001392">
    <property type="entry name" value="PRK00281.2-1"/>
    <property type="match status" value="1"/>
</dbReference>
<dbReference type="Pfam" id="PF02673">
    <property type="entry name" value="BacA"/>
    <property type="match status" value="1"/>
</dbReference>
<keyword evidence="9 17" id="KW-0573">Peptidoglycan synthesis</keyword>
<comment type="miscellaneous">
    <text evidence="17">Bacitracin is thought to be involved in the inhibition of peptidoglycan synthesis by sequestering undecaprenyl diphosphate, thereby reducing the pool of lipid carrier available.</text>
</comment>
<evidence type="ECO:0000256" key="16">
    <source>
        <dbReference type="ARBA" id="ARBA00047594"/>
    </source>
</evidence>
<feature type="transmembrane region" description="Helical" evidence="17">
    <location>
        <begin position="88"/>
        <end position="106"/>
    </location>
</feature>
<reference evidence="18 19" key="1">
    <citation type="submission" date="2020-07" db="EMBL/GenBank/DDBJ databases">
        <title>Sequencing the genomes of 1000 actinobacteria strains.</title>
        <authorList>
            <person name="Klenk H.-P."/>
        </authorList>
    </citation>
    <scope>NUCLEOTIDE SEQUENCE [LARGE SCALE GENOMIC DNA]</scope>
    <source>
        <strain evidence="18 19">DSM 15131</strain>
    </source>
</reference>
<evidence type="ECO:0000256" key="11">
    <source>
        <dbReference type="ARBA" id="ARBA00023136"/>
    </source>
</evidence>
<comment type="caution">
    <text evidence="18">The sequence shown here is derived from an EMBL/GenBank/DDBJ whole genome shotgun (WGS) entry which is preliminary data.</text>
</comment>
<keyword evidence="11 17" id="KW-0472">Membrane</keyword>
<dbReference type="InterPro" id="IPR003824">
    <property type="entry name" value="UppP"/>
</dbReference>
<keyword evidence="13 17" id="KW-0961">Cell wall biogenesis/degradation</keyword>
<feature type="transmembrane region" description="Helical" evidence="17">
    <location>
        <begin position="118"/>
        <end position="137"/>
    </location>
</feature>
<feature type="transmembrane region" description="Helical" evidence="17">
    <location>
        <begin position="259"/>
        <end position="278"/>
    </location>
</feature>
<name>A0A7Y9ZM48_9ACTN</name>
<accession>A0A7Y9ZM48</accession>
<evidence type="ECO:0000256" key="10">
    <source>
        <dbReference type="ARBA" id="ARBA00022989"/>
    </source>
</evidence>
<dbReference type="GO" id="GO:0008360">
    <property type="term" value="P:regulation of cell shape"/>
    <property type="evidence" value="ECO:0007669"/>
    <property type="project" value="UniProtKB-KW"/>
</dbReference>
<dbReference type="AlphaFoldDB" id="A0A7Y9ZM48"/>
<gene>
    <name evidence="17" type="primary">uppP</name>
    <name evidence="18" type="ORF">BJ993_004441</name>
</gene>
<keyword evidence="12 17" id="KW-0046">Antibiotic resistance</keyword>
<comment type="similarity">
    <text evidence="2 17">Belongs to the UppP family.</text>
</comment>
<evidence type="ECO:0000256" key="17">
    <source>
        <dbReference type="HAMAP-Rule" id="MF_01006"/>
    </source>
</evidence>
<dbReference type="EMBL" id="JACBZM010000001">
    <property type="protein sequence ID" value="NYI47361.1"/>
    <property type="molecule type" value="Genomic_DNA"/>
</dbReference>
<evidence type="ECO:0000256" key="7">
    <source>
        <dbReference type="ARBA" id="ARBA00022801"/>
    </source>
</evidence>
<evidence type="ECO:0000256" key="3">
    <source>
        <dbReference type="ARBA" id="ARBA00012374"/>
    </source>
</evidence>
<dbReference type="GO" id="GO:0005886">
    <property type="term" value="C:plasma membrane"/>
    <property type="evidence" value="ECO:0007669"/>
    <property type="project" value="UniProtKB-SubCell"/>
</dbReference>
<feature type="transmembrane region" description="Helical" evidence="17">
    <location>
        <begin position="186"/>
        <end position="205"/>
    </location>
</feature>
<dbReference type="RefSeq" id="WP_179651316.1">
    <property type="nucleotide sequence ID" value="NZ_JACBZM010000001.1"/>
</dbReference>
<dbReference type="GO" id="GO:0071555">
    <property type="term" value="P:cell wall organization"/>
    <property type="evidence" value="ECO:0007669"/>
    <property type="project" value="UniProtKB-KW"/>
</dbReference>
<dbReference type="Proteomes" id="UP000562045">
    <property type="component" value="Unassembled WGS sequence"/>
</dbReference>
<keyword evidence="6 17" id="KW-0812">Transmembrane</keyword>
<evidence type="ECO:0000256" key="13">
    <source>
        <dbReference type="ARBA" id="ARBA00023316"/>
    </source>
</evidence>
<evidence type="ECO:0000256" key="5">
    <source>
        <dbReference type="ARBA" id="ARBA00022475"/>
    </source>
</evidence>
<evidence type="ECO:0000256" key="12">
    <source>
        <dbReference type="ARBA" id="ARBA00023251"/>
    </source>
</evidence>
<keyword evidence="10 17" id="KW-1133">Transmembrane helix</keyword>
<dbReference type="HAMAP" id="MF_01006">
    <property type="entry name" value="Undec_diphosphatase"/>
    <property type="match status" value="1"/>
</dbReference>
<evidence type="ECO:0000256" key="15">
    <source>
        <dbReference type="ARBA" id="ARBA00032932"/>
    </source>
</evidence>
<keyword evidence="5 17" id="KW-1003">Cell membrane</keyword>
<evidence type="ECO:0000256" key="9">
    <source>
        <dbReference type="ARBA" id="ARBA00022984"/>
    </source>
</evidence>
<evidence type="ECO:0000313" key="18">
    <source>
        <dbReference type="EMBL" id="NYI47361.1"/>
    </source>
</evidence>
<sequence>MADYLQAVFLGILQGLTEFLPISSSAHLRIFPELFGWGDAGAAFTAVIQIGTELAVLIYFRKDIWRIARAWVLSLFKPEYRGALDARMGWFIIIGSLPIVILGVLLKDVIEEHFRNLWLIGCTLIVLGIVLGIADRVGRTDKVIKQMTLRDAALMGGAQALALVPGVSRSGATLSMGRFLGYDREAATRFAFLLAIPAVVGAGVFELKEIGNVGQAHAGEADYGWGPTITATVVSFVVGYAAIAWLLRYVSTKSYTPFVVYRVLLGGGVLALLAAGVLTA</sequence>
<feature type="transmembrane region" description="Helical" evidence="17">
    <location>
        <begin position="41"/>
        <end position="60"/>
    </location>
</feature>
<dbReference type="GO" id="GO:0046677">
    <property type="term" value="P:response to antibiotic"/>
    <property type="evidence" value="ECO:0007669"/>
    <property type="project" value="UniProtKB-UniRule"/>
</dbReference>
<evidence type="ECO:0000256" key="4">
    <source>
        <dbReference type="ARBA" id="ARBA00021581"/>
    </source>
</evidence>
<evidence type="ECO:0000256" key="6">
    <source>
        <dbReference type="ARBA" id="ARBA00022692"/>
    </source>
</evidence>
<dbReference type="GO" id="GO:0050380">
    <property type="term" value="F:undecaprenyl-diphosphatase activity"/>
    <property type="evidence" value="ECO:0007669"/>
    <property type="project" value="UniProtKB-UniRule"/>
</dbReference>
<dbReference type="EC" id="3.6.1.27" evidence="3 17"/>
<evidence type="ECO:0000313" key="19">
    <source>
        <dbReference type="Proteomes" id="UP000562045"/>
    </source>
</evidence>
<dbReference type="NCBIfam" id="TIGR00753">
    <property type="entry name" value="undec_PP_bacA"/>
    <property type="match status" value="1"/>
</dbReference>
<organism evidence="18 19">
    <name type="scientific">Nocardioides aromaticivorans</name>
    <dbReference type="NCBI Taxonomy" id="200618"/>
    <lineage>
        <taxon>Bacteria</taxon>
        <taxon>Bacillati</taxon>
        <taxon>Actinomycetota</taxon>
        <taxon>Actinomycetes</taxon>
        <taxon>Propionibacteriales</taxon>
        <taxon>Nocardioidaceae</taxon>
        <taxon>Nocardioides</taxon>
    </lineage>
</organism>
<evidence type="ECO:0000256" key="14">
    <source>
        <dbReference type="ARBA" id="ARBA00032707"/>
    </source>
</evidence>
<proteinExistence type="inferred from homology"/>
<protein>
    <recommendedName>
        <fullName evidence="4 17">Undecaprenyl-diphosphatase</fullName>
        <ecNumber evidence="3 17">3.6.1.27</ecNumber>
    </recommendedName>
    <alternativeName>
        <fullName evidence="15 17">Bacitracin resistance protein</fullName>
    </alternativeName>
    <alternativeName>
        <fullName evidence="14 17">Undecaprenyl pyrophosphate phosphatase</fullName>
    </alternativeName>
</protein>
<evidence type="ECO:0000256" key="8">
    <source>
        <dbReference type="ARBA" id="ARBA00022960"/>
    </source>
</evidence>
<comment type="function">
    <text evidence="17">Catalyzes the dephosphorylation of undecaprenyl diphosphate (UPP). Confers resistance to bacitracin.</text>
</comment>
<keyword evidence="7 17" id="KW-0378">Hydrolase</keyword>
<keyword evidence="8 17" id="KW-0133">Cell shape</keyword>
<feature type="transmembrane region" description="Helical" evidence="17">
    <location>
        <begin position="225"/>
        <end position="247"/>
    </location>
</feature>
<dbReference type="GO" id="GO:0009252">
    <property type="term" value="P:peptidoglycan biosynthetic process"/>
    <property type="evidence" value="ECO:0007669"/>
    <property type="project" value="UniProtKB-KW"/>
</dbReference>
<evidence type="ECO:0000256" key="2">
    <source>
        <dbReference type="ARBA" id="ARBA00010621"/>
    </source>
</evidence>
<comment type="subcellular location">
    <subcellularLocation>
        <location evidence="1 17">Cell membrane</location>
        <topology evidence="1 17">Multi-pass membrane protein</topology>
    </subcellularLocation>
</comment>
<comment type="catalytic activity">
    <reaction evidence="16 17">
        <text>di-trans,octa-cis-undecaprenyl diphosphate + H2O = di-trans,octa-cis-undecaprenyl phosphate + phosphate + H(+)</text>
        <dbReference type="Rhea" id="RHEA:28094"/>
        <dbReference type="ChEBI" id="CHEBI:15377"/>
        <dbReference type="ChEBI" id="CHEBI:15378"/>
        <dbReference type="ChEBI" id="CHEBI:43474"/>
        <dbReference type="ChEBI" id="CHEBI:58405"/>
        <dbReference type="ChEBI" id="CHEBI:60392"/>
        <dbReference type="EC" id="3.6.1.27"/>
    </reaction>
</comment>
<dbReference type="PANTHER" id="PTHR30622:SF4">
    <property type="entry name" value="UNDECAPRENYL-DIPHOSPHATASE"/>
    <property type="match status" value="1"/>
</dbReference>
<evidence type="ECO:0000256" key="1">
    <source>
        <dbReference type="ARBA" id="ARBA00004651"/>
    </source>
</evidence>